<dbReference type="PANTHER" id="PTHR11228">
    <property type="entry name" value="RADICAL SAM DOMAIN PROTEIN"/>
    <property type="match status" value="1"/>
</dbReference>
<dbReference type="GO" id="GO:0006783">
    <property type="term" value="P:heme biosynthetic process"/>
    <property type="evidence" value="ECO:0007669"/>
    <property type="project" value="TreeGrafter"/>
</dbReference>
<keyword evidence="7" id="KW-1185">Reference proteome</keyword>
<evidence type="ECO:0000256" key="1">
    <source>
        <dbReference type="ARBA" id="ARBA00022691"/>
    </source>
</evidence>
<dbReference type="EMBL" id="CP060096">
    <property type="protein sequence ID" value="QSZ26563.1"/>
    <property type="molecule type" value="Genomic_DNA"/>
</dbReference>
<sequence>MERFKRFTELTEEISEAMLNNVMQESCSHIIEFLKKQNEKYNYNCESGRYFINSFFPSFPSSAWSRTVQDFYDIAVHNERIPIQTDIVITGKCHCNCWHCFRSKDNNEDLCIETISQCFSSLYDMGTTTIGITGGEPMLHKDILDIIYSIPDGIEAQLYTTGHNIDAQFASKIKDSNLTRCIVSLDHYDEEIVCGLRHNPNAYKEALKAIRALTEQNIYTAVTVCITNELLKPEALQKYFKLIQSLNINELRIIMPIPQGNLRGQNFSHLYSDATKFVKQFKKEHSSSAVMPTIVNFCEIESPSYLGCQAGVNYMAINNNGYVTPCIAVPLSFGNIYKDNLKDIFERMGEFFPIPGRICYGKILGRVLFREKVDTTITPISTDFSLDIAKQCNVLRDRPAFFKSFDCRGGYQS</sequence>
<keyword evidence="3" id="KW-0408">Iron</keyword>
<dbReference type="AlphaFoldDB" id="A0A974Y2V6"/>
<reference evidence="6" key="1">
    <citation type="submission" date="2020-08" db="EMBL/GenBank/DDBJ databases">
        <title>Genomic insights into the carbon and energy metabolism of the first obligate autotrophic acetogenic bacterium Aceticella autotrophica gen. nov., sp. nov.</title>
        <authorList>
            <person name="Toshchakov S.V."/>
            <person name="Elcheninov A.G."/>
            <person name="Kublanov I.V."/>
            <person name="Frolov E.N."/>
            <person name="Lebedinsky A.V."/>
        </authorList>
    </citation>
    <scope>NUCLEOTIDE SEQUENCE</scope>
    <source>
        <strain evidence="6">3443-3Ac</strain>
    </source>
</reference>
<organism evidence="6 7">
    <name type="scientific">Aceticella autotrophica</name>
    <dbReference type="NCBI Taxonomy" id="2755338"/>
    <lineage>
        <taxon>Bacteria</taxon>
        <taxon>Bacillati</taxon>
        <taxon>Bacillota</taxon>
        <taxon>Clostridia</taxon>
        <taxon>Thermoanaerobacterales</taxon>
        <taxon>Thermoanaerobacteraceae</taxon>
        <taxon>Aceticella</taxon>
    </lineage>
</organism>
<accession>A0A974Y2V6</accession>
<keyword evidence="2" id="KW-0479">Metal-binding</keyword>
<protein>
    <submittedName>
        <fullName evidence="6">Radical SAM protein</fullName>
    </submittedName>
</protein>
<dbReference type="Proteomes" id="UP000671913">
    <property type="component" value="Chromosome"/>
</dbReference>
<evidence type="ECO:0000256" key="2">
    <source>
        <dbReference type="ARBA" id="ARBA00022723"/>
    </source>
</evidence>
<dbReference type="RefSeq" id="WP_284679239.1">
    <property type="nucleotide sequence ID" value="NZ_CP060096.1"/>
</dbReference>
<dbReference type="SFLD" id="SFLDG01067">
    <property type="entry name" value="SPASM/twitch_domain_containing"/>
    <property type="match status" value="1"/>
</dbReference>
<dbReference type="SUPFAM" id="SSF102114">
    <property type="entry name" value="Radical SAM enzymes"/>
    <property type="match status" value="1"/>
</dbReference>
<evidence type="ECO:0000259" key="5">
    <source>
        <dbReference type="PROSITE" id="PS51918"/>
    </source>
</evidence>
<feature type="domain" description="Radical SAM core" evidence="5">
    <location>
        <begin position="79"/>
        <end position="288"/>
    </location>
</feature>
<evidence type="ECO:0000256" key="3">
    <source>
        <dbReference type="ARBA" id="ARBA00023004"/>
    </source>
</evidence>
<gene>
    <name evidence="6" type="ORF">ACETAC_06490</name>
</gene>
<dbReference type="InterPro" id="IPR013785">
    <property type="entry name" value="Aldolase_TIM"/>
</dbReference>
<dbReference type="GO" id="GO:0003824">
    <property type="term" value="F:catalytic activity"/>
    <property type="evidence" value="ECO:0007669"/>
    <property type="project" value="InterPro"/>
</dbReference>
<dbReference type="PROSITE" id="PS51918">
    <property type="entry name" value="RADICAL_SAM"/>
    <property type="match status" value="1"/>
</dbReference>
<dbReference type="InterPro" id="IPR007197">
    <property type="entry name" value="rSAM"/>
</dbReference>
<dbReference type="KEGG" id="aaut:ACETAC_06490"/>
<evidence type="ECO:0000256" key="4">
    <source>
        <dbReference type="ARBA" id="ARBA00023014"/>
    </source>
</evidence>
<dbReference type="InterPro" id="IPR050377">
    <property type="entry name" value="Radical_SAM_PqqE_MftC-like"/>
</dbReference>
<dbReference type="Pfam" id="PF04055">
    <property type="entry name" value="Radical_SAM"/>
    <property type="match status" value="1"/>
</dbReference>
<keyword evidence="4" id="KW-0411">Iron-sulfur</keyword>
<dbReference type="GO" id="GO:0051536">
    <property type="term" value="F:iron-sulfur cluster binding"/>
    <property type="evidence" value="ECO:0007669"/>
    <property type="project" value="UniProtKB-KW"/>
</dbReference>
<dbReference type="SFLD" id="SFLDS00029">
    <property type="entry name" value="Radical_SAM"/>
    <property type="match status" value="1"/>
</dbReference>
<dbReference type="PANTHER" id="PTHR11228:SF7">
    <property type="entry name" value="PQQA PEPTIDE CYCLASE"/>
    <property type="match status" value="1"/>
</dbReference>
<evidence type="ECO:0000313" key="6">
    <source>
        <dbReference type="EMBL" id="QSZ26563.1"/>
    </source>
</evidence>
<dbReference type="CDD" id="cd01335">
    <property type="entry name" value="Radical_SAM"/>
    <property type="match status" value="1"/>
</dbReference>
<dbReference type="InterPro" id="IPR058240">
    <property type="entry name" value="rSAM_sf"/>
</dbReference>
<evidence type="ECO:0000313" key="7">
    <source>
        <dbReference type="Proteomes" id="UP000671913"/>
    </source>
</evidence>
<name>A0A974Y2V6_9THEO</name>
<dbReference type="InterPro" id="IPR023885">
    <property type="entry name" value="4Fe4S-binding_SPASM_dom"/>
</dbReference>
<dbReference type="Gene3D" id="3.20.20.70">
    <property type="entry name" value="Aldolase class I"/>
    <property type="match status" value="1"/>
</dbReference>
<keyword evidence="1" id="KW-0949">S-adenosyl-L-methionine</keyword>
<proteinExistence type="predicted"/>
<dbReference type="Pfam" id="PF13186">
    <property type="entry name" value="SPASM"/>
    <property type="match status" value="1"/>
</dbReference>
<dbReference type="GO" id="GO:0046872">
    <property type="term" value="F:metal ion binding"/>
    <property type="evidence" value="ECO:0007669"/>
    <property type="project" value="UniProtKB-KW"/>
</dbReference>